<comment type="caution">
    <text evidence="1">The sequence shown here is derived from an EMBL/GenBank/DDBJ whole genome shotgun (WGS) entry which is preliminary data.</text>
</comment>
<dbReference type="Proteomes" id="UP000836387">
    <property type="component" value="Unassembled WGS sequence"/>
</dbReference>
<reference evidence="1" key="1">
    <citation type="submission" date="2020-04" db="EMBL/GenBank/DDBJ databases">
        <authorList>
            <person name="Broberg M."/>
        </authorList>
    </citation>
    <scope>NUCLEOTIDE SEQUENCE</scope>
</reference>
<name>A0ACA9U8K9_BIOOC</name>
<proteinExistence type="predicted"/>
<dbReference type="EMBL" id="CADEHS020000093">
    <property type="protein sequence ID" value="CAG9949493.1"/>
    <property type="molecule type" value="Genomic_DNA"/>
</dbReference>
<evidence type="ECO:0000313" key="2">
    <source>
        <dbReference type="Proteomes" id="UP000836387"/>
    </source>
</evidence>
<keyword evidence="2" id="KW-1185">Reference proteome</keyword>
<gene>
    <name evidence="1" type="ORF">CRV2_00018954</name>
</gene>
<sequence>MMIARLITEFPWSMLMQPWEVTQMLAGRSMGGPHVESPAFTEAYTGWRLYGIGHMCKRNEDL</sequence>
<organism evidence="1 2">
    <name type="scientific">Clonostachys rosea f. rosea IK726</name>
    <dbReference type="NCBI Taxonomy" id="1349383"/>
    <lineage>
        <taxon>Eukaryota</taxon>
        <taxon>Fungi</taxon>
        <taxon>Dikarya</taxon>
        <taxon>Ascomycota</taxon>
        <taxon>Pezizomycotina</taxon>
        <taxon>Sordariomycetes</taxon>
        <taxon>Hypocreomycetidae</taxon>
        <taxon>Hypocreales</taxon>
        <taxon>Bionectriaceae</taxon>
        <taxon>Clonostachys</taxon>
    </lineage>
</organism>
<protein>
    <submittedName>
        <fullName evidence="1">Uncharacterized protein</fullName>
    </submittedName>
</protein>
<evidence type="ECO:0000313" key="1">
    <source>
        <dbReference type="EMBL" id="CAG9949493.1"/>
    </source>
</evidence>
<reference evidence="1" key="2">
    <citation type="submission" date="2021-10" db="EMBL/GenBank/DDBJ databases">
        <authorList>
            <person name="Piombo E."/>
        </authorList>
    </citation>
    <scope>NUCLEOTIDE SEQUENCE</scope>
</reference>
<accession>A0ACA9U8K9</accession>